<accession>A0A7S5RA60</accession>
<reference evidence="1 2" key="1">
    <citation type="submission" date="2020-01" db="EMBL/GenBank/DDBJ databases">
        <title>Patterns of diversity and host range of bacteriophage communities associated with bean-nodulatin bacteria.</title>
        <authorList>
            <person name="Vann Cauwenberghe J."/>
            <person name="Santamaria R.I."/>
            <person name="Bustos P."/>
            <person name="Juarez S."/>
            <person name="Gonzalez V."/>
        </authorList>
    </citation>
    <scope>NUCLEOTIDE SEQUENCE [LARGE SCALE GENOMIC DNA]</scope>
    <source>
        <strain evidence="2">RHph</strain>
    </source>
</reference>
<organism evidence="1 2">
    <name type="scientific">Rhizobium phage RHph_N34</name>
    <dbReference type="NCBI Taxonomy" id="2509586"/>
    <lineage>
        <taxon>Viruses</taxon>
        <taxon>Duplodnaviria</taxon>
        <taxon>Heunggongvirae</taxon>
        <taxon>Uroviricota</taxon>
        <taxon>Caudoviricetes</taxon>
        <taxon>Pootjesviridae</taxon>
        <taxon>Staniewskivirinae</taxon>
        <taxon>Trinifflemingvirus</taxon>
        <taxon>Trinifflemingvirus N34</taxon>
    </lineage>
</organism>
<dbReference type="EMBL" id="MN988534">
    <property type="protein sequence ID" value="QIG73946.1"/>
    <property type="molecule type" value="Genomic_DNA"/>
</dbReference>
<protein>
    <submittedName>
        <fullName evidence="1">Uncharacterized protein</fullName>
    </submittedName>
</protein>
<proteinExistence type="predicted"/>
<gene>
    <name evidence="1" type="ORF">EVC06_171</name>
</gene>
<name>A0A7S5RA60_9CAUD</name>
<sequence>MRVSEIARILDKNDRVVIIVSKDAVKAKALLREVDLLVTTKLNDAATRVRRYENGSVAYAATPGTNFRGMCIHLILVLNDVSESDVQRLKTDYFPVVSSGGIGKMIVETEEMPFLPFVDL</sequence>
<keyword evidence="2" id="KW-1185">Reference proteome</keyword>
<evidence type="ECO:0000313" key="2">
    <source>
        <dbReference type="Proteomes" id="UP000646667"/>
    </source>
</evidence>
<dbReference type="Proteomes" id="UP000646667">
    <property type="component" value="Segment"/>
</dbReference>
<evidence type="ECO:0000313" key="1">
    <source>
        <dbReference type="EMBL" id="QIG73946.1"/>
    </source>
</evidence>